<proteinExistence type="predicted"/>
<feature type="compositionally biased region" description="Low complexity" evidence="2">
    <location>
        <begin position="1280"/>
        <end position="1295"/>
    </location>
</feature>
<sequence>MSGHPQLPEPPKQISSGNKHKLDGSVAEVDQQRDVWAELYGIVHGLAETVQVALQAFTPSDEKAVSAITKKRLALRSIQGLKQSQDGIGTLLEHLKALQAASQTWQRSMTYASKSHQELMEQIESTTQELHKTSERLRGVEAQRLAAVRESELLRAKTEQQEGVINEARASLKQREEDLETLQFSVHKLQASSSTALQDLDRLRQAAAEADGRAQAATAALDEAKGEATKAHSLAERHQQVVAKLTADNLVFLMQLKKAEADLAAANQDRAKLRLAAEQQRGPWFDQVRAGVEERVRQALQHSQELEARFERREVEHTAEQEALREQLTKLEEELHAAQNHAHLLQQRLESTSDAKDRAENRCTAAEIAAREVQKGLENLAAENRVLQESIRSMRQECTERWVKEQAAIGQVDGLEQRIEELHQTLSQQTAQLAALQRQLDTQTGINRQLMARKEEVEWQLMAAMAKIDGGPVDQPVPLNLRVSGLLQVGGNEHQRNSTGATNPVSAGLGGLVKTTDAPAEAAECQSAYHAASAGGAADALRLASVLQDGSKGPHPSLSPWCDVPVHSTIQGAGDGDPRSPFTSNPPRVVYGQPQHAGPFVVVNGGPGSKGSSPHLAQKLHEKGSIGRFESSRTHEATQLIARDELATITQRAARKDLCAVVTSHPDMLPDLIRQQQSQPQQHGLRDDAAAGGQNDSGAVLDAPARWTSLEAASTVVSSPPSSVALSTASGSPEKAPSLLPSEPSNREPRPAAVTIRTVSNGQRQQTSDVRHEASVPAAGRDTGLGHQQTVPDARGVITASGEDAVLYTHGGPGRLERRGSLHDGEDVWLANVLSTSSSNDSDFFFSAGVVIQHAPHTEESRNVHTGRQQSQLYQLQQRLQVQLQGTSAVTVTGSPGRHQPFQDAEPRGALQAQACARAISSAAHVPNDQDDTIRVHAAPQPNRNSSGVVISSGTTMRSVTSRHPSAGHETAPAREALAEAQDGSDRTDLGIGVLNIVKCDAHQESVSRSPMHPALSGKAIQGASCSPQPLSSRPTEPTLTEASQRMSSERALAVSSVDAARPFLRESAGMHADTDPIPVRVQAGPPFYATSGPLERNDVAVMEHWMHSAGSCGTSTAPLLPLNIKPQELTVLASPARSTTSMRSPRSPVHPAIILVADGNSGESAEGRGSAKKTATGPAENSGGLSSRMGAVVQAVQPGIAAGVSTRGTATISDQASGLLQAVSSVSNLSESAVAGLAEEGLGATARPRVSFHRLTHDSQAAPGGRSDGSTGAIIGQAMGSSMSSSTGSLIHMSGGSGTQQHKPNSVKSVRFSDHEYDDQVTQPSRRQRKSQEGQGIGAAASTSWSASPEDARVACPGAEHLLVRPSDRAESSPQYRSRGPVLHPAMPWMSTATPAMAFTTLDAADSPPAKRYSAAGVTTTTVPRAASRSG</sequence>
<protein>
    <submittedName>
        <fullName evidence="3">Uncharacterized protein</fullName>
    </submittedName>
</protein>
<evidence type="ECO:0000256" key="2">
    <source>
        <dbReference type="SAM" id="MobiDB-lite"/>
    </source>
</evidence>
<dbReference type="EMBL" id="BNCO01000010">
    <property type="protein sequence ID" value="GIL51225.1"/>
    <property type="molecule type" value="Genomic_DNA"/>
</dbReference>
<feature type="compositionally biased region" description="Polar residues" evidence="2">
    <location>
        <begin position="942"/>
        <end position="964"/>
    </location>
</feature>
<feature type="coiled-coil region" evidence="1">
    <location>
        <begin position="256"/>
        <end position="439"/>
    </location>
</feature>
<feature type="region of interest" description="Disordered" evidence="2">
    <location>
        <begin position="675"/>
        <end position="700"/>
    </location>
</feature>
<evidence type="ECO:0000313" key="3">
    <source>
        <dbReference type="EMBL" id="GIL51225.1"/>
    </source>
</evidence>
<feature type="compositionally biased region" description="Polar residues" evidence="2">
    <location>
        <begin position="1418"/>
        <end position="1432"/>
    </location>
</feature>
<feature type="compositionally biased region" description="Low complexity" evidence="2">
    <location>
        <begin position="715"/>
        <end position="730"/>
    </location>
</feature>
<feature type="region of interest" description="Disordered" evidence="2">
    <location>
        <begin position="1259"/>
        <end position="1351"/>
    </location>
</feature>
<dbReference type="PANTHER" id="PTHR23159:SF60">
    <property type="entry name" value="SPINDLE ASSEMBLY ABNORMAL PROTEIN 4"/>
    <property type="match status" value="1"/>
</dbReference>
<feature type="coiled-coil region" evidence="1">
    <location>
        <begin position="200"/>
        <end position="227"/>
    </location>
</feature>
<feature type="region of interest" description="Disordered" evidence="2">
    <location>
        <begin position="715"/>
        <end position="751"/>
    </location>
</feature>
<keyword evidence="4" id="KW-1185">Reference proteome</keyword>
<feature type="compositionally biased region" description="Polar residues" evidence="2">
    <location>
        <begin position="1300"/>
        <end position="1309"/>
    </location>
</feature>
<evidence type="ECO:0000313" key="4">
    <source>
        <dbReference type="Proteomes" id="UP000747399"/>
    </source>
</evidence>
<feature type="region of interest" description="Disordered" evidence="2">
    <location>
        <begin position="1"/>
        <end position="26"/>
    </location>
</feature>
<feature type="region of interest" description="Disordered" evidence="2">
    <location>
        <begin position="1408"/>
        <end position="1432"/>
    </location>
</feature>
<reference evidence="3" key="1">
    <citation type="journal article" date="2021" name="Proc. Natl. Acad. Sci. U.S.A.">
        <title>Three genomes in the algal genus Volvox reveal the fate of a haploid sex-determining region after a transition to homothallism.</title>
        <authorList>
            <person name="Yamamoto K."/>
            <person name="Hamaji T."/>
            <person name="Kawai-Toyooka H."/>
            <person name="Matsuzaki R."/>
            <person name="Takahashi F."/>
            <person name="Nishimura Y."/>
            <person name="Kawachi M."/>
            <person name="Noguchi H."/>
            <person name="Minakuchi Y."/>
            <person name="Umen J.G."/>
            <person name="Toyoda A."/>
            <person name="Nozaki H."/>
        </authorList>
    </citation>
    <scope>NUCLEOTIDE SEQUENCE</scope>
    <source>
        <strain evidence="3">NIES-3780</strain>
    </source>
</reference>
<feature type="compositionally biased region" description="Polar residues" evidence="2">
    <location>
        <begin position="1024"/>
        <end position="1043"/>
    </location>
</feature>
<feature type="region of interest" description="Disordered" evidence="2">
    <location>
        <begin position="1160"/>
        <end position="1186"/>
    </location>
</feature>
<accession>A0A8J4B444</accession>
<dbReference type="Proteomes" id="UP000747399">
    <property type="component" value="Unassembled WGS sequence"/>
</dbReference>
<organism evidence="3 4">
    <name type="scientific">Volvox africanus</name>
    <dbReference type="NCBI Taxonomy" id="51714"/>
    <lineage>
        <taxon>Eukaryota</taxon>
        <taxon>Viridiplantae</taxon>
        <taxon>Chlorophyta</taxon>
        <taxon>core chlorophytes</taxon>
        <taxon>Chlorophyceae</taxon>
        <taxon>CS clade</taxon>
        <taxon>Chlamydomonadales</taxon>
        <taxon>Volvocaceae</taxon>
        <taxon>Volvox</taxon>
    </lineage>
</organism>
<gene>
    <name evidence="3" type="ORF">Vafri_7292</name>
</gene>
<name>A0A8J4B444_9CHLO</name>
<evidence type="ECO:0000256" key="1">
    <source>
        <dbReference type="SAM" id="Coils"/>
    </source>
</evidence>
<dbReference type="PANTHER" id="PTHR23159">
    <property type="entry name" value="CENTROSOMAL PROTEIN 2"/>
    <property type="match status" value="1"/>
</dbReference>
<feature type="coiled-coil region" evidence="1">
    <location>
        <begin position="116"/>
        <end position="143"/>
    </location>
</feature>
<comment type="caution">
    <text evidence="3">The sequence shown here is derived from an EMBL/GenBank/DDBJ whole genome shotgun (WGS) entry which is preliminary data.</text>
</comment>
<feature type="region of interest" description="Disordered" evidence="2">
    <location>
        <begin position="938"/>
        <end position="986"/>
    </location>
</feature>
<keyword evidence="1" id="KW-0175">Coiled coil</keyword>
<feature type="region of interest" description="Disordered" evidence="2">
    <location>
        <begin position="1006"/>
        <end position="1043"/>
    </location>
</feature>